<dbReference type="AlphaFoldDB" id="A0AAD4TDT2"/>
<proteinExistence type="predicted"/>
<protein>
    <submittedName>
        <fullName evidence="2">Uncharacterized protein</fullName>
    </submittedName>
</protein>
<accession>A0AAD4TDT2</accession>
<reference evidence="2" key="1">
    <citation type="submission" date="2022-04" db="EMBL/GenBank/DDBJ databases">
        <title>A functionally conserved STORR gene fusion in Papaver species that diverged 16.8 million years ago.</title>
        <authorList>
            <person name="Catania T."/>
        </authorList>
    </citation>
    <scope>NUCLEOTIDE SEQUENCE</scope>
    <source>
        <strain evidence="2">S-188037</strain>
    </source>
</reference>
<dbReference type="PANTHER" id="PTHR33133:SF24">
    <property type="entry name" value="OS01G0800300 PROTEIN"/>
    <property type="match status" value="1"/>
</dbReference>
<dbReference type="EMBL" id="JAJJMB010002292">
    <property type="protein sequence ID" value="KAI3952208.1"/>
    <property type="molecule type" value="Genomic_DNA"/>
</dbReference>
<feature type="transmembrane region" description="Helical" evidence="1">
    <location>
        <begin position="194"/>
        <end position="212"/>
    </location>
</feature>
<feature type="transmembrane region" description="Helical" evidence="1">
    <location>
        <begin position="224"/>
        <end position="251"/>
    </location>
</feature>
<keyword evidence="1" id="KW-0812">Transmembrane</keyword>
<dbReference type="PANTHER" id="PTHR33133">
    <property type="entry name" value="OS08G0107100 PROTEIN-RELATED"/>
    <property type="match status" value="1"/>
</dbReference>
<organism evidence="2 3">
    <name type="scientific">Papaver atlanticum</name>
    <dbReference type="NCBI Taxonomy" id="357466"/>
    <lineage>
        <taxon>Eukaryota</taxon>
        <taxon>Viridiplantae</taxon>
        <taxon>Streptophyta</taxon>
        <taxon>Embryophyta</taxon>
        <taxon>Tracheophyta</taxon>
        <taxon>Spermatophyta</taxon>
        <taxon>Magnoliopsida</taxon>
        <taxon>Ranunculales</taxon>
        <taxon>Papaveraceae</taxon>
        <taxon>Papaveroideae</taxon>
        <taxon>Papaver</taxon>
    </lineage>
</organism>
<gene>
    <name evidence="2" type="ORF">MKW98_005903</name>
</gene>
<keyword evidence="1" id="KW-0472">Membrane</keyword>
<sequence length="305" mass="34164">MELFTAAKDLKFLNAHQIIGEAMKIPAKSPSPLFLISTITFILPLSLAQLLCKISFSDFMLTLYPESIHDFSNILSLFLVSSLYIRHCIHGGFSLSIQVDFLYSHSLCDSSRRGLLLGHLPYLKSNFEEGALWWDYIIAIAVVCLGFLVHFYVMALWHLASVISVLEPNLYGLTAMKKSKELLQGRTKIALEHVKLYFAATWFIGKGFGYAMQLPVDCIMVKLLLGLLILFMLIAVNLTGFLVQSVFYFACKSHHNEMVDKKVLDDHLCGYVNYPSTGGVEVQSLVKGHEKVGYQPVAVDVTTDV</sequence>
<evidence type="ECO:0000256" key="1">
    <source>
        <dbReference type="SAM" id="Phobius"/>
    </source>
</evidence>
<feature type="transmembrane region" description="Helical" evidence="1">
    <location>
        <begin position="131"/>
        <end position="149"/>
    </location>
</feature>
<evidence type="ECO:0000313" key="3">
    <source>
        <dbReference type="Proteomes" id="UP001202328"/>
    </source>
</evidence>
<dbReference type="Proteomes" id="UP001202328">
    <property type="component" value="Unassembled WGS sequence"/>
</dbReference>
<evidence type="ECO:0000313" key="2">
    <source>
        <dbReference type="EMBL" id="KAI3952208.1"/>
    </source>
</evidence>
<keyword evidence="1" id="KW-1133">Transmembrane helix</keyword>
<comment type="caution">
    <text evidence="2">The sequence shown here is derived from an EMBL/GenBank/DDBJ whole genome shotgun (WGS) entry which is preliminary data.</text>
</comment>
<keyword evidence="3" id="KW-1185">Reference proteome</keyword>
<name>A0AAD4TDT2_9MAGN</name>
<feature type="transmembrane region" description="Helical" evidence="1">
    <location>
        <begin position="33"/>
        <end position="51"/>
    </location>
</feature>